<protein>
    <recommendedName>
        <fullName evidence="3">DUF1353 domain-containing protein</fullName>
    </recommendedName>
</protein>
<name>A0A0N7LTZ0_9RHOB</name>
<dbReference type="eggNOG" id="ENOG5032RPQ">
    <property type="taxonomic scope" value="Bacteria"/>
</dbReference>
<gene>
    <name evidence="1" type="ORF">THS5294_03348</name>
</gene>
<proteinExistence type="predicted"/>
<evidence type="ECO:0000313" key="1">
    <source>
        <dbReference type="EMBL" id="CUH62034.1"/>
    </source>
</evidence>
<accession>A0A0N7LTZ0</accession>
<dbReference type="EMBL" id="CYRX01000033">
    <property type="protein sequence ID" value="CUH62034.1"/>
    <property type="molecule type" value="Genomic_DNA"/>
</dbReference>
<dbReference type="RefSeq" id="WP_038005171.1">
    <property type="nucleotide sequence ID" value="NZ_CP107618.1"/>
</dbReference>
<reference evidence="1 2" key="1">
    <citation type="submission" date="2015-09" db="EMBL/GenBank/DDBJ databases">
        <authorList>
            <consortium name="Swine Surveillance"/>
        </authorList>
    </citation>
    <scope>NUCLEOTIDE SEQUENCE [LARGE SCALE GENOMIC DNA]</scope>
    <source>
        <strain evidence="1 2">CECT 5294</strain>
    </source>
</reference>
<dbReference type="STRING" id="266809.PM03_02150"/>
<sequence>MSDFTDLIDWYRPVGGIRYRTIKPVPWEIGAKGSGLRIVVPVDYEFDVSIPWFLRWLFDPHDARYLKAGALHDYALHVLSWSRVAAAASFSEALSADDVKLWRRLPMVLSVIVYKFD</sequence>
<dbReference type="Proteomes" id="UP000051298">
    <property type="component" value="Unassembled WGS sequence"/>
</dbReference>
<dbReference type="AlphaFoldDB" id="A0A0N7LTZ0"/>
<dbReference type="Pfam" id="PF07087">
    <property type="entry name" value="DUF1353"/>
    <property type="match status" value="1"/>
</dbReference>
<evidence type="ECO:0008006" key="3">
    <source>
        <dbReference type="Google" id="ProtNLM"/>
    </source>
</evidence>
<evidence type="ECO:0000313" key="2">
    <source>
        <dbReference type="Proteomes" id="UP000051298"/>
    </source>
</evidence>
<organism evidence="1 2">
    <name type="scientific">Thalassobacter stenotrophicus</name>
    <dbReference type="NCBI Taxonomy" id="266809"/>
    <lineage>
        <taxon>Bacteria</taxon>
        <taxon>Pseudomonadati</taxon>
        <taxon>Pseudomonadota</taxon>
        <taxon>Alphaproteobacteria</taxon>
        <taxon>Rhodobacterales</taxon>
        <taxon>Roseobacteraceae</taxon>
        <taxon>Thalassobacter</taxon>
    </lineage>
</organism>
<dbReference type="InterPro" id="IPR010767">
    <property type="entry name" value="Phage_CGC-2007_Cje0229"/>
</dbReference>